<feature type="domain" description="Peptidase S1" evidence="2">
    <location>
        <begin position="1"/>
        <end position="203"/>
    </location>
</feature>
<name>A0A915JPA1_ROMCU</name>
<dbReference type="AlphaFoldDB" id="A0A915JPA1"/>
<dbReference type="WBParaSite" id="nRc.2.0.1.t27917-RA">
    <property type="protein sequence ID" value="nRc.2.0.1.t27917-RA"/>
    <property type="gene ID" value="nRc.2.0.1.g27917"/>
</dbReference>
<dbReference type="Pfam" id="PF00089">
    <property type="entry name" value="Trypsin"/>
    <property type="match status" value="1"/>
</dbReference>
<dbReference type="PANTHER" id="PTHR24252:SF7">
    <property type="entry name" value="HYALIN"/>
    <property type="match status" value="1"/>
</dbReference>
<dbReference type="SUPFAM" id="SSF50494">
    <property type="entry name" value="Trypsin-like serine proteases"/>
    <property type="match status" value="1"/>
</dbReference>
<accession>A0A915JPA1</accession>
<keyword evidence="1" id="KW-1015">Disulfide bond</keyword>
<protein>
    <submittedName>
        <fullName evidence="4">Peptidase S1 domain-containing protein</fullName>
    </submittedName>
</protein>
<dbReference type="PROSITE" id="PS50240">
    <property type="entry name" value="TRYPSIN_DOM"/>
    <property type="match status" value="1"/>
</dbReference>
<evidence type="ECO:0000313" key="4">
    <source>
        <dbReference type="WBParaSite" id="nRc.2.0.1.t27917-RA"/>
    </source>
</evidence>
<dbReference type="InterPro" id="IPR043504">
    <property type="entry name" value="Peptidase_S1_PA_chymotrypsin"/>
</dbReference>
<dbReference type="InterPro" id="IPR001254">
    <property type="entry name" value="Trypsin_dom"/>
</dbReference>
<evidence type="ECO:0000313" key="3">
    <source>
        <dbReference type="Proteomes" id="UP000887565"/>
    </source>
</evidence>
<evidence type="ECO:0000256" key="1">
    <source>
        <dbReference type="ARBA" id="ARBA00023157"/>
    </source>
</evidence>
<evidence type="ECO:0000259" key="2">
    <source>
        <dbReference type="PROSITE" id="PS50240"/>
    </source>
</evidence>
<dbReference type="GO" id="GO:0006508">
    <property type="term" value="P:proteolysis"/>
    <property type="evidence" value="ECO:0007669"/>
    <property type="project" value="InterPro"/>
</dbReference>
<sequence>MADKSSIWALSAKHCLVNDLSNDDSDRKIDLTHFGFLFGVHDLRFATQYAVYRTIAEIFLHSDQGTKLNDLALIKLAKQVKFNSYINGLCLPDSSEKVESYNSASCVTCGFGATKVGGTSPVGSKIIQCINFEAQPLDSDRGLSFRDGNSMGDSGSPIFCRTKHPWLFLFAVVIGGQSIVFKRAYVMAARISYFMNYIDENMNRYNGCLHPCLTCCVGQQVYLLLAAHTYNVVEVESVMLAFFLHNLFAYTTTMLPLDSLKT</sequence>
<proteinExistence type="predicted"/>
<dbReference type="Gene3D" id="2.40.10.10">
    <property type="entry name" value="Trypsin-like serine proteases"/>
    <property type="match status" value="1"/>
</dbReference>
<dbReference type="SMART" id="SM00020">
    <property type="entry name" value="Tryp_SPc"/>
    <property type="match status" value="1"/>
</dbReference>
<organism evidence="3 4">
    <name type="scientific">Romanomermis culicivorax</name>
    <name type="common">Nematode worm</name>
    <dbReference type="NCBI Taxonomy" id="13658"/>
    <lineage>
        <taxon>Eukaryota</taxon>
        <taxon>Metazoa</taxon>
        <taxon>Ecdysozoa</taxon>
        <taxon>Nematoda</taxon>
        <taxon>Enoplea</taxon>
        <taxon>Dorylaimia</taxon>
        <taxon>Mermithida</taxon>
        <taxon>Mermithoidea</taxon>
        <taxon>Mermithidae</taxon>
        <taxon>Romanomermis</taxon>
    </lineage>
</organism>
<keyword evidence="3" id="KW-1185">Reference proteome</keyword>
<dbReference type="GO" id="GO:0004252">
    <property type="term" value="F:serine-type endopeptidase activity"/>
    <property type="evidence" value="ECO:0007669"/>
    <property type="project" value="InterPro"/>
</dbReference>
<dbReference type="InterPro" id="IPR009003">
    <property type="entry name" value="Peptidase_S1_PA"/>
</dbReference>
<dbReference type="PANTHER" id="PTHR24252">
    <property type="entry name" value="ACROSIN-RELATED"/>
    <property type="match status" value="1"/>
</dbReference>
<dbReference type="Proteomes" id="UP000887565">
    <property type="component" value="Unplaced"/>
</dbReference>
<reference evidence="4" key="1">
    <citation type="submission" date="2022-11" db="UniProtKB">
        <authorList>
            <consortium name="WormBaseParasite"/>
        </authorList>
    </citation>
    <scope>IDENTIFICATION</scope>
</reference>